<feature type="domain" description="ABC transmembrane type-1" evidence="9">
    <location>
        <begin position="1"/>
        <end position="214"/>
    </location>
</feature>
<dbReference type="InterPro" id="IPR027417">
    <property type="entry name" value="P-loop_NTPase"/>
</dbReference>
<dbReference type="Pfam" id="PF00664">
    <property type="entry name" value="ABC_membrane"/>
    <property type="match status" value="1"/>
</dbReference>
<sequence>MAIGVGICTFAQNALFGMASEILTERIRERVFASILRQDVGFFDDEANATGVLTSNLSSDAQKVQAASGTTLGVILQFLATIVGCIVISMSGLKFYAKKSKKAYEQSAQVACEAVAAVRTVQSLTRESQLHMQYLDILKQPMRDGVKNAFLNTLLYAFAQSINFLVMALVFWYGGRLMAYEGYTAKQFFVTFISVVLGSQNAGRIFSFAPDVTKARAAGEAILRLLERMPPIDPDPFSYPTRRHIRVLKGLNISVKSGQFAALVGPSGCGKSTTVGLIERFYNVDGGQILLDGTDISRLNVESHREAIGLVSQEPNLFDMSIRDNVAFGCKVPPTQAEIKAACKEDNIDDFIMTLPDEYDTKVGARGGQLSGGQKQRIAIARALVRKPKILLLDEATSALNAESELVVQEALDKAAKGRTTIAVAHRLSTIQKADVIFVLKDGAVVEQGTHDELFARRGLYHELVVQQNLCGEPPHHTHIP</sequence>
<evidence type="ECO:0000256" key="7">
    <source>
        <dbReference type="SAM" id="Phobius"/>
    </source>
</evidence>
<dbReference type="PROSITE" id="PS50893">
    <property type="entry name" value="ABC_TRANSPORTER_2"/>
    <property type="match status" value="1"/>
</dbReference>
<gene>
    <name evidence="10" type="ORF">HK105_204752</name>
</gene>
<dbReference type="Gene3D" id="1.20.1560.10">
    <property type="entry name" value="ABC transporter type 1, transmembrane domain"/>
    <property type="match status" value="1"/>
</dbReference>
<dbReference type="SUPFAM" id="SSF90123">
    <property type="entry name" value="ABC transporter transmembrane region"/>
    <property type="match status" value="1"/>
</dbReference>
<evidence type="ECO:0000313" key="10">
    <source>
        <dbReference type="EMBL" id="KAL2915805.1"/>
    </source>
</evidence>
<protein>
    <submittedName>
        <fullName evidence="10">Uncharacterized protein</fullName>
    </submittedName>
</protein>
<keyword evidence="6 7" id="KW-0472">Membrane</keyword>
<dbReference type="InterPro" id="IPR036640">
    <property type="entry name" value="ABC1_TM_sf"/>
</dbReference>
<dbReference type="Proteomes" id="UP001527925">
    <property type="component" value="Unassembled WGS sequence"/>
</dbReference>
<evidence type="ECO:0000256" key="4">
    <source>
        <dbReference type="ARBA" id="ARBA00022840"/>
    </source>
</evidence>
<dbReference type="CDD" id="cd18578">
    <property type="entry name" value="ABC_6TM_Pgp_ABCB1_D2_like"/>
    <property type="match status" value="1"/>
</dbReference>
<dbReference type="InterPro" id="IPR003439">
    <property type="entry name" value="ABC_transporter-like_ATP-bd"/>
</dbReference>
<feature type="transmembrane region" description="Helical" evidence="7">
    <location>
        <begin position="149"/>
        <end position="173"/>
    </location>
</feature>
<dbReference type="PROSITE" id="PS50929">
    <property type="entry name" value="ABC_TM1F"/>
    <property type="match status" value="1"/>
</dbReference>
<keyword evidence="11" id="KW-1185">Reference proteome</keyword>
<comment type="subcellular location">
    <subcellularLocation>
        <location evidence="1">Membrane</location>
        <topology evidence="1">Multi-pass membrane protein</topology>
    </subcellularLocation>
</comment>
<feature type="transmembrane region" description="Helical" evidence="7">
    <location>
        <begin position="74"/>
        <end position="97"/>
    </location>
</feature>
<feature type="domain" description="ABC transporter" evidence="8">
    <location>
        <begin position="232"/>
        <end position="467"/>
    </location>
</feature>
<evidence type="ECO:0000256" key="1">
    <source>
        <dbReference type="ARBA" id="ARBA00004141"/>
    </source>
</evidence>
<dbReference type="PANTHER" id="PTHR24221">
    <property type="entry name" value="ATP-BINDING CASSETTE SUB-FAMILY B"/>
    <property type="match status" value="1"/>
</dbReference>
<dbReference type="Gene3D" id="3.40.50.300">
    <property type="entry name" value="P-loop containing nucleotide triphosphate hydrolases"/>
    <property type="match status" value="1"/>
</dbReference>
<dbReference type="EMBL" id="JADGIZ020000021">
    <property type="protein sequence ID" value="KAL2915805.1"/>
    <property type="molecule type" value="Genomic_DNA"/>
</dbReference>
<evidence type="ECO:0000259" key="9">
    <source>
        <dbReference type="PROSITE" id="PS50929"/>
    </source>
</evidence>
<dbReference type="PANTHER" id="PTHR24221:SF503">
    <property type="entry name" value="MITOCHONDRIAL POTASSIUM CHANNEL ATP-BINDING SUBUNIT"/>
    <property type="match status" value="1"/>
</dbReference>
<name>A0ABR4N8F0_9FUNG</name>
<keyword evidence="2 7" id="KW-0812">Transmembrane</keyword>
<evidence type="ECO:0000256" key="5">
    <source>
        <dbReference type="ARBA" id="ARBA00022989"/>
    </source>
</evidence>
<proteinExistence type="predicted"/>
<dbReference type="InterPro" id="IPR003593">
    <property type="entry name" value="AAA+_ATPase"/>
</dbReference>
<dbReference type="PROSITE" id="PS00211">
    <property type="entry name" value="ABC_TRANSPORTER_1"/>
    <property type="match status" value="1"/>
</dbReference>
<dbReference type="CDD" id="cd03249">
    <property type="entry name" value="ABC_MTABC3_MDL1_MDL2"/>
    <property type="match status" value="1"/>
</dbReference>
<keyword evidence="5 7" id="KW-1133">Transmembrane helix</keyword>
<dbReference type="InterPro" id="IPR011527">
    <property type="entry name" value="ABC1_TM_dom"/>
</dbReference>
<keyword evidence="4" id="KW-0067">ATP-binding</keyword>
<dbReference type="InterPro" id="IPR039421">
    <property type="entry name" value="Type_1_exporter"/>
</dbReference>
<evidence type="ECO:0000256" key="2">
    <source>
        <dbReference type="ARBA" id="ARBA00022692"/>
    </source>
</evidence>
<evidence type="ECO:0000259" key="8">
    <source>
        <dbReference type="PROSITE" id="PS50893"/>
    </source>
</evidence>
<evidence type="ECO:0000256" key="3">
    <source>
        <dbReference type="ARBA" id="ARBA00022741"/>
    </source>
</evidence>
<dbReference type="SMART" id="SM00382">
    <property type="entry name" value="AAA"/>
    <property type="match status" value="1"/>
</dbReference>
<reference evidence="10 11" key="1">
    <citation type="submission" date="2023-09" db="EMBL/GenBank/DDBJ databases">
        <title>Pangenome analysis of Batrachochytrium dendrobatidis and related Chytrids.</title>
        <authorList>
            <person name="Yacoub M.N."/>
            <person name="Stajich J.E."/>
            <person name="James T.Y."/>
        </authorList>
    </citation>
    <scope>NUCLEOTIDE SEQUENCE [LARGE SCALE GENOMIC DNA]</scope>
    <source>
        <strain evidence="10 11">JEL0888</strain>
    </source>
</reference>
<organism evidence="10 11">
    <name type="scientific">Polyrhizophydium stewartii</name>
    <dbReference type="NCBI Taxonomy" id="2732419"/>
    <lineage>
        <taxon>Eukaryota</taxon>
        <taxon>Fungi</taxon>
        <taxon>Fungi incertae sedis</taxon>
        <taxon>Chytridiomycota</taxon>
        <taxon>Chytridiomycota incertae sedis</taxon>
        <taxon>Chytridiomycetes</taxon>
        <taxon>Rhizophydiales</taxon>
        <taxon>Rhizophydiales incertae sedis</taxon>
        <taxon>Polyrhizophydium</taxon>
    </lineage>
</organism>
<accession>A0ABR4N8F0</accession>
<evidence type="ECO:0000313" key="11">
    <source>
        <dbReference type="Proteomes" id="UP001527925"/>
    </source>
</evidence>
<dbReference type="Pfam" id="PF00005">
    <property type="entry name" value="ABC_tran"/>
    <property type="match status" value="1"/>
</dbReference>
<comment type="caution">
    <text evidence="10">The sequence shown here is derived from an EMBL/GenBank/DDBJ whole genome shotgun (WGS) entry which is preliminary data.</text>
</comment>
<keyword evidence="3" id="KW-0547">Nucleotide-binding</keyword>
<evidence type="ECO:0000256" key="6">
    <source>
        <dbReference type="ARBA" id="ARBA00023136"/>
    </source>
</evidence>
<dbReference type="SUPFAM" id="SSF52540">
    <property type="entry name" value="P-loop containing nucleoside triphosphate hydrolases"/>
    <property type="match status" value="1"/>
</dbReference>
<dbReference type="InterPro" id="IPR017871">
    <property type="entry name" value="ABC_transporter-like_CS"/>
</dbReference>